<protein>
    <recommendedName>
        <fullName evidence="2">UPF0251 protein Ethha_2260</fullName>
    </recommendedName>
</protein>
<dbReference type="eggNOG" id="COG1342">
    <property type="taxonomic scope" value="Bacteria"/>
</dbReference>
<gene>
    <name evidence="3" type="ordered locus">Ethha_2260</name>
</gene>
<dbReference type="InterPro" id="IPR013324">
    <property type="entry name" value="RNA_pol_sigma_r3/r4-like"/>
</dbReference>
<evidence type="ECO:0000313" key="3">
    <source>
        <dbReference type="EMBL" id="ADU27774.1"/>
    </source>
</evidence>
<dbReference type="Proteomes" id="UP000001551">
    <property type="component" value="Chromosome"/>
</dbReference>
<organism evidence="3 4">
    <name type="scientific">Ethanoligenens harbinense (strain DSM 18485 / JCM 12961 / CGMCC 1.5033 / YUAN-3)</name>
    <dbReference type="NCBI Taxonomy" id="663278"/>
    <lineage>
        <taxon>Bacteria</taxon>
        <taxon>Bacillati</taxon>
        <taxon>Bacillota</taxon>
        <taxon>Clostridia</taxon>
        <taxon>Eubacteriales</taxon>
        <taxon>Oscillospiraceae</taxon>
        <taxon>Ethanoligenens</taxon>
    </lineage>
</organism>
<dbReference type="SUPFAM" id="SSF88659">
    <property type="entry name" value="Sigma3 and sigma4 domains of RNA polymerase sigma factors"/>
    <property type="match status" value="1"/>
</dbReference>
<dbReference type="AlphaFoldDB" id="E6U4G7"/>
<dbReference type="KEGG" id="eha:Ethha_2260"/>
<dbReference type="HAMAP" id="MF_00674">
    <property type="entry name" value="UPF0251"/>
    <property type="match status" value="1"/>
</dbReference>
<dbReference type="InterPro" id="IPR002852">
    <property type="entry name" value="UPF0251"/>
</dbReference>
<reference evidence="3 4" key="1">
    <citation type="submission" date="2010-12" db="EMBL/GenBank/DDBJ databases">
        <title>Complete sequence of Ethanoligenens harbinense YUAN-3.</title>
        <authorList>
            <person name="Lucas S."/>
            <person name="Copeland A."/>
            <person name="Lapidus A."/>
            <person name="Cheng J.-F."/>
            <person name="Bruce D."/>
            <person name="Goodwin L."/>
            <person name="Pitluck S."/>
            <person name="Chertkov O."/>
            <person name="Misra M."/>
            <person name="Detter J.C."/>
            <person name="Han C."/>
            <person name="Tapia R."/>
            <person name="Land M."/>
            <person name="Hauser L."/>
            <person name="Jeffries C."/>
            <person name="Kyrpides N."/>
            <person name="Ivanova N."/>
            <person name="Mikhailova N."/>
            <person name="Wang A."/>
            <person name="Mouttaki H."/>
            <person name="He Z."/>
            <person name="Zhou J."/>
            <person name="Hemme C.L."/>
            <person name="Woyke T."/>
        </authorList>
    </citation>
    <scope>NUCLEOTIDE SEQUENCE [LARGE SCALE GENOMIC DNA]</scope>
    <source>
        <strain evidence="4">DSM 18485 / JCM 12961 / CGMCC 1.5033 / YUAN-3</strain>
    </source>
</reference>
<dbReference type="CDD" id="cd06171">
    <property type="entry name" value="Sigma70_r4"/>
    <property type="match status" value="1"/>
</dbReference>
<dbReference type="InterPro" id="IPR036388">
    <property type="entry name" value="WH-like_DNA-bd_sf"/>
</dbReference>
<name>E6U4G7_ETHHY</name>
<evidence type="ECO:0000313" key="4">
    <source>
        <dbReference type="Proteomes" id="UP000001551"/>
    </source>
</evidence>
<evidence type="ECO:0000256" key="2">
    <source>
        <dbReference type="HAMAP-Rule" id="MF_00674"/>
    </source>
</evidence>
<dbReference type="Gene3D" id="1.10.10.10">
    <property type="entry name" value="Winged helix-like DNA-binding domain superfamily/Winged helix DNA-binding domain"/>
    <property type="match status" value="1"/>
</dbReference>
<comment type="similarity">
    <text evidence="1 2">Belongs to the UPF0251 family.</text>
</comment>
<dbReference type="HOGENOM" id="CLU_094511_1_0_9"/>
<dbReference type="STRING" id="663278.Ethha_2260"/>
<dbReference type="PANTHER" id="PTHR37478:SF2">
    <property type="entry name" value="UPF0251 PROTEIN TK0562"/>
    <property type="match status" value="1"/>
</dbReference>
<accession>E6U4G7</accession>
<dbReference type="RefSeq" id="WP_013486122.1">
    <property type="nucleotide sequence ID" value="NC_014828.1"/>
</dbReference>
<dbReference type="PANTHER" id="PTHR37478">
    <property type="match status" value="1"/>
</dbReference>
<keyword evidence="4" id="KW-1185">Reference proteome</keyword>
<proteinExistence type="inferred from homology"/>
<dbReference type="Pfam" id="PF02001">
    <property type="entry name" value="DUF134"/>
    <property type="match status" value="1"/>
</dbReference>
<sequence>MPRPKKCRRICGMPPVKSFEPVGAPLVGETVTLTVDEYEIIRWIDLEGLSQDESAERMGVARSTVQRIYDEARKKLADFIVNGKTIRIEGGDYQLCEGDLSKPCGCHKCRRQRNHNACD</sequence>
<evidence type="ECO:0000256" key="1">
    <source>
        <dbReference type="ARBA" id="ARBA00009350"/>
    </source>
</evidence>
<dbReference type="EMBL" id="CP002400">
    <property type="protein sequence ID" value="ADU27774.1"/>
    <property type="molecule type" value="Genomic_DNA"/>
</dbReference>